<accession>A0A9R0IAP1</accession>
<feature type="transmembrane region" description="Helical" evidence="1">
    <location>
        <begin position="12"/>
        <end position="33"/>
    </location>
</feature>
<protein>
    <recommendedName>
        <fullName evidence="2">Reverse transcriptase zinc-binding domain-containing protein</fullName>
    </recommendedName>
</protein>
<reference evidence="4" key="2">
    <citation type="submission" date="2025-08" db="UniProtKB">
        <authorList>
            <consortium name="RefSeq"/>
        </authorList>
    </citation>
    <scope>IDENTIFICATION</scope>
    <source>
        <tissue evidence="4">Leaf</tissue>
    </source>
</reference>
<feature type="domain" description="Reverse transcriptase zinc-binding" evidence="2">
    <location>
        <begin position="162"/>
        <end position="247"/>
    </location>
</feature>
<reference evidence="3" key="1">
    <citation type="journal article" date="2021" name="Nat. Commun.">
        <title>Genomic analyses provide insights into spinach domestication and the genetic basis of agronomic traits.</title>
        <authorList>
            <person name="Cai X."/>
            <person name="Sun X."/>
            <person name="Xu C."/>
            <person name="Sun H."/>
            <person name="Wang X."/>
            <person name="Ge C."/>
            <person name="Zhang Z."/>
            <person name="Wang Q."/>
            <person name="Fei Z."/>
            <person name="Jiao C."/>
            <person name="Wang Q."/>
        </authorList>
    </citation>
    <scope>NUCLEOTIDE SEQUENCE [LARGE SCALE GENOMIC DNA]</scope>
    <source>
        <strain evidence="3">cv. Varoflay</strain>
    </source>
</reference>
<dbReference type="Proteomes" id="UP000813463">
    <property type="component" value="Chromosome 1"/>
</dbReference>
<evidence type="ECO:0000313" key="3">
    <source>
        <dbReference type="Proteomes" id="UP000813463"/>
    </source>
</evidence>
<organism evidence="3 4">
    <name type="scientific">Spinacia oleracea</name>
    <name type="common">Spinach</name>
    <dbReference type="NCBI Taxonomy" id="3562"/>
    <lineage>
        <taxon>Eukaryota</taxon>
        <taxon>Viridiplantae</taxon>
        <taxon>Streptophyta</taxon>
        <taxon>Embryophyta</taxon>
        <taxon>Tracheophyta</taxon>
        <taxon>Spermatophyta</taxon>
        <taxon>Magnoliopsida</taxon>
        <taxon>eudicotyledons</taxon>
        <taxon>Gunneridae</taxon>
        <taxon>Pentapetalae</taxon>
        <taxon>Caryophyllales</taxon>
        <taxon>Chenopodiaceae</taxon>
        <taxon>Chenopodioideae</taxon>
        <taxon>Anserineae</taxon>
        <taxon>Spinacia</taxon>
    </lineage>
</organism>
<dbReference type="GeneID" id="110785450"/>
<dbReference type="KEGG" id="soe:110785450"/>
<keyword evidence="1" id="KW-0472">Membrane</keyword>
<keyword evidence="3" id="KW-1185">Reference proteome</keyword>
<dbReference type="AlphaFoldDB" id="A0A9R0IAP1"/>
<keyword evidence="1" id="KW-1133">Transmembrane helix</keyword>
<sequence>MCTKIKAWSSKNLYFAGRLTLVQSVLMTIQTYWAQIMILPKSIFKSVNSICRCFLWKGVADSSSPGKVAWKQLCRPKNEGGLGLVNLKLWNLAAMGKHVWMIATQKDNIWVRWILSVYIKGEQWWDYSPKNTDSWYWRSICYVRDLMKAHLSEAQLCSIQKYSIKKAYGKLILPAAAKVYWASVVWCRLGQAKHRFITWLAVLERLNTKDRLRQFGLSMDDLCLLCGATTENHNHMFFGCHFSYQCWSNIASFLHISLTNCSLPQLIRWIHMRNISKFRKGVYYTFVWCTVYHIWKERNNSLWNNQISCIDKVCSMIKSRACNRLHSVLPKVLSTKDSSWFCTLAEG</sequence>
<proteinExistence type="predicted"/>
<evidence type="ECO:0000259" key="2">
    <source>
        <dbReference type="Pfam" id="PF13966"/>
    </source>
</evidence>
<keyword evidence="1" id="KW-0812">Transmembrane</keyword>
<dbReference type="PANTHER" id="PTHR33116:SF84">
    <property type="entry name" value="RNA-DIRECTED DNA POLYMERASE"/>
    <property type="match status" value="1"/>
</dbReference>
<evidence type="ECO:0000313" key="4">
    <source>
        <dbReference type="RefSeq" id="XP_021845583.2"/>
    </source>
</evidence>
<dbReference type="Pfam" id="PF13966">
    <property type="entry name" value="zf-RVT"/>
    <property type="match status" value="1"/>
</dbReference>
<evidence type="ECO:0000256" key="1">
    <source>
        <dbReference type="SAM" id="Phobius"/>
    </source>
</evidence>
<gene>
    <name evidence="4" type="primary">LOC110785450</name>
</gene>
<name>A0A9R0IAP1_SPIOL</name>
<dbReference type="InterPro" id="IPR026960">
    <property type="entry name" value="RVT-Znf"/>
</dbReference>
<dbReference type="RefSeq" id="XP_021845583.2">
    <property type="nucleotide sequence ID" value="XM_021989891.2"/>
</dbReference>
<dbReference type="PANTHER" id="PTHR33116">
    <property type="entry name" value="REVERSE TRANSCRIPTASE ZINC-BINDING DOMAIN-CONTAINING PROTEIN-RELATED-RELATED"/>
    <property type="match status" value="1"/>
</dbReference>